<dbReference type="AlphaFoldDB" id="A0A7C8GQK9"/>
<organism evidence="2 3">
    <name type="scientific">Gracilibacillus oryzae</name>
    <dbReference type="NCBI Taxonomy" id="1672701"/>
    <lineage>
        <taxon>Bacteria</taxon>
        <taxon>Bacillati</taxon>
        <taxon>Bacillota</taxon>
        <taxon>Bacilli</taxon>
        <taxon>Bacillales</taxon>
        <taxon>Bacillaceae</taxon>
        <taxon>Gracilibacillus</taxon>
    </lineage>
</organism>
<keyword evidence="1" id="KW-0472">Membrane</keyword>
<dbReference type="OrthoDB" id="327939at2"/>
<evidence type="ECO:0000313" key="3">
    <source>
        <dbReference type="Proteomes" id="UP000480246"/>
    </source>
</evidence>
<gene>
    <name evidence="2" type="ORF">F9U64_19485</name>
</gene>
<proteinExistence type="predicted"/>
<feature type="transmembrane region" description="Helical" evidence="1">
    <location>
        <begin position="40"/>
        <end position="58"/>
    </location>
</feature>
<evidence type="ECO:0000313" key="2">
    <source>
        <dbReference type="EMBL" id="KAB8126633.1"/>
    </source>
</evidence>
<dbReference type="Proteomes" id="UP000480246">
    <property type="component" value="Unassembled WGS sequence"/>
</dbReference>
<dbReference type="PANTHER" id="PTHR36974:SF1">
    <property type="entry name" value="DOXX FAMILY MEMBRANE PROTEIN"/>
    <property type="match status" value="1"/>
</dbReference>
<comment type="caution">
    <text evidence="2">The sequence shown here is derived from an EMBL/GenBank/DDBJ whole genome shotgun (WGS) entry which is preliminary data.</text>
</comment>
<accession>A0A7C8GQK9</accession>
<keyword evidence="3" id="KW-1185">Reference proteome</keyword>
<feature type="transmembrane region" description="Helical" evidence="1">
    <location>
        <begin position="6"/>
        <end position="28"/>
    </location>
</feature>
<dbReference type="RefSeq" id="WP_153406551.1">
    <property type="nucleotide sequence ID" value="NZ_ML762448.1"/>
</dbReference>
<sequence length="127" mass="14732">MIVFIRTLYSLLLLCTGIMHFVCERNFLRMVPKILPFRRFIVLVSGIFEFIFSAFLWIRKGQEITGKLLALFMIAIFPANIYMAVNMISFKPDKKANPLLQWLRLPMQLPLIIAALKLGKRSNRGTI</sequence>
<dbReference type="EMBL" id="WEID01000103">
    <property type="protein sequence ID" value="KAB8126633.1"/>
    <property type="molecule type" value="Genomic_DNA"/>
</dbReference>
<keyword evidence="1" id="KW-1133">Transmembrane helix</keyword>
<name>A0A7C8GQK9_9BACI</name>
<protein>
    <recommendedName>
        <fullName evidence="4">DoxX family protein</fullName>
    </recommendedName>
</protein>
<feature type="transmembrane region" description="Helical" evidence="1">
    <location>
        <begin position="64"/>
        <end position="85"/>
    </location>
</feature>
<evidence type="ECO:0008006" key="4">
    <source>
        <dbReference type="Google" id="ProtNLM"/>
    </source>
</evidence>
<evidence type="ECO:0000256" key="1">
    <source>
        <dbReference type="SAM" id="Phobius"/>
    </source>
</evidence>
<reference evidence="2 3" key="1">
    <citation type="submission" date="2019-10" db="EMBL/GenBank/DDBJ databases">
        <title>Gracilibacillus sp. nov. isolated from rice seeds.</title>
        <authorList>
            <person name="He S."/>
        </authorList>
    </citation>
    <scope>NUCLEOTIDE SEQUENCE [LARGE SCALE GENOMIC DNA]</scope>
    <source>
        <strain evidence="2 3">TD8</strain>
    </source>
</reference>
<keyword evidence="1" id="KW-0812">Transmembrane</keyword>
<dbReference type="PANTHER" id="PTHR36974">
    <property type="entry name" value="MEMBRANE PROTEIN-RELATED"/>
    <property type="match status" value="1"/>
</dbReference>